<feature type="chain" id="PRO_5014464529" description="Wall-associated receptor kinase galacturonan-binding domain-containing protein" evidence="3">
    <location>
        <begin position="23"/>
        <end position="183"/>
    </location>
</feature>
<dbReference type="PANTHER" id="PTHR33138">
    <property type="entry name" value="OS01G0690200 PROTEIN"/>
    <property type="match status" value="1"/>
</dbReference>
<keyword evidence="2 3" id="KW-0732">Signal</keyword>
<evidence type="ECO:0000256" key="1">
    <source>
        <dbReference type="ARBA" id="ARBA00004167"/>
    </source>
</evidence>
<evidence type="ECO:0000256" key="2">
    <source>
        <dbReference type="ARBA" id="ARBA00022729"/>
    </source>
</evidence>
<evidence type="ECO:0000259" key="4">
    <source>
        <dbReference type="Pfam" id="PF13947"/>
    </source>
</evidence>
<feature type="signal peptide" evidence="3">
    <location>
        <begin position="1"/>
        <end position="22"/>
    </location>
</feature>
<dbReference type="AlphaFoldDB" id="A0A2K4NT33"/>
<dbReference type="EMBL" id="LT727684">
    <property type="protein sequence ID" value="SJL82010.1"/>
    <property type="molecule type" value="Genomic_DNA"/>
</dbReference>
<sequence length="183" mass="20130">MVPSCWFFWALWLPLMLSVAAAEEQVESCSAKKCGNTTISDPFWLTDWETARSCGSPDFEVNCHNGTSPVLLSPIRIGLDFEIINISYEGRILRVVDRDKLNLLQASNSCQVAMWNTSVKVDLPVQNGSNAFVHAGVPYDPTRVYGGYALEGCDTIIMPVLGSLSEANASEYKKLISDGFLLT</sequence>
<gene>
    <name evidence="5" type="ORF">TAATGACV1_RLP1</name>
</gene>
<accession>A0A2K4NT33</accession>
<feature type="domain" description="Wall-associated receptor kinase galacturonan-binding" evidence="4">
    <location>
        <begin position="29"/>
        <end position="97"/>
    </location>
</feature>
<comment type="subcellular location">
    <subcellularLocation>
        <location evidence="1">Membrane</location>
        <topology evidence="1">Single-pass membrane protein</topology>
    </subcellularLocation>
</comment>
<proteinExistence type="predicted"/>
<evidence type="ECO:0000256" key="3">
    <source>
        <dbReference type="SAM" id="SignalP"/>
    </source>
</evidence>
<name>A0A2K4NT33_WHEAT</name>
<dbReference type="InterPro" id="IPR025287">
    <property type="entry name" value="WAK_GUB"/>
</dbReference>
<dbReference type="PANTHER" id="PTHR33138:SF89">
    <property type="entry name" value="WALL-ASSOCIATED RECEPTOR KINASE GALACTURONAN-BINDING DOMAIN-CONTAINING PROTEIN"/>
    <property type="match status" value="1"/>
</dbReference>
<reference evidence="5" key="1">
    <citation type="submission" date="2017-02" db="EMBL/GenBank/DDBJ databases">
        <title>An evolutionary conserved pattern-recognition receptor like protein controls gene-for-gene resistance to a fungal pathogen in wheat.</title>
        <authorList>
            <person name="Saintenac C."/>
            <person name="Lee W.S."/>
            <person name="Cambon F."/>
            <person name="Rudd J.J."/>
            <person name="King R."/>
            <person name="Marande W."/>
            <person name="Berges H."/>
            <person name="Phillips A.L."/>
            <person name="Uauy C."/>
            <person name="Hammond-Kosack K.E."/>
            <person name="Langin T."/>
            <person name="Kanyuka K."/>
        </authorList>
    </citation>
    <scope>NUCLEOTIDE SEQUENCE</scope>
</reference>
<evidence type="ECO:0000313" key="5">
    <source>
        <dbReference type="EMBL" id="SJL82010.1"/>
    </source>
</evidence>
<dbReference type="GO" id="GO:0016020">
    <property type="term" value="C:membrane"/>
    <property type="evidence" value="ECO:0007669"/>
    <property type="project" value="UniProtKB-SubCell"/>
</dbReference>
<dbReference type="GO" id="GO:0030247">
    <property type="term" value="F:polysaccharide binding"/>
    <property type="evidence" value="ECO:0007669"/>
    <property type="project" value="InterPro"/>
</dbReference>
<organism evidence="5">
    <name type="scientific">Triticum aestivum</name>
    <name type="common">Wheat</name>
    <dbReference type="NCBI Taxonomy" id="4565"/>
    <lineage>
        <taxon>Eukaryota</taxon>
        <taxon>Viridiplantae</taxon>
        <taxon>Streptophyta</taxon>
        <taxon>Embryophyta</taxon>
        <taxon>Tracheophyta</taxon>
        <taxon>Spermatophyta</taxon>
        <taxon>Magnoliopsida</taxon>
        <taxon>Liliopsida</taxon>
        <taxon>Poales</taxon>
        <taxon>Poaceae</taxon>
        <taxon>BOP clade</taxon>
        <taxon>Pooideae</taxon>
        <taxon>Triticodae</taxon>
        <taxon>Triticeae</taxon>
        <taxon>Triticinae</taxon>
        <taxon>Triticum</taxon>
    </lineage>
</organism>
<dbReference type="Pfam" id="PF13947">
    <property type="entry name" value="GUB_WAK_bind"/>
    <property type="match status" value="1"/>
</dbReference>
<protein>
    <recommendedName>
        <fullName evidence="4">Wall-associated receptor kinase galacturonan-binding domain-containing protein</fullName>
    </recommendedName>
</protein>